<dbReference type="GO" id="GO:0015677">
    <property type="term" value="P:copper ion import"/>
    <property type="evidence" value="ECO:0007669"/>
    <property type="project" value="TreeGrafter"/>
</dbReference>
<dbReference type="Gene3D" id="3.40.50.720">
    <property type="entry name" value="NAD(P)-binding Rossmann-like Domain"/>
    <property type="match status" value="1"/>
</dbReference>
<sequence length="261" mass="27362">MKIGIIGTGNIGASLVRKLSAAGHRVTVANSRGPETIEAELLTSGAVAGTAEEAAKDVDVLVLSVPLSAIPKLAPLVASLPERTTVVDTSNFYPQRDGEGFVPADTVESVWVGEQLGRPVVKAWNCIGSASLASNGRPSGDPERLALPVAADREEDKKVAMELVEATGFTAHDAGTLAESWRQQPGTPCYGTDLSIGALPAALERADRENAPIRRDLVVQVFPTGWSARSAATSTTPVGTLRKAFRRSCGVGSECMVTFRL</sequence>
<dbReference type="AlphaFoldDB" id="A0A3N1ZQQ2"/>
<evidence type="ECO:0000313" key="4">
    <source>
        <dbReference type="Proteomes" id="UP000275749"/>
    </source>
</evidence>
<dbReference type="EMBL" id="RKHG01000001">
    <property type="protein sequence ID" value="ROR53196.1"/>
    <property type="molecule type" value="Genomic_DNA"/>
</dbReference>
<evidence type="ECO:0000259" key="2">
    <source>
        <dbReference type="Pfam" id="PF03807"/>
    </source>
</evidence>
<dbReference type="GO" id="GO:0005886">
    <property type="term" value="C:plasma membrane"/>
    <property type="evidence" value="ECO:0007669"/>
    <property type="project" value="TreeGrafter"/>
</dbReference>
<dbReference type="SUPFAM" id="SSF51735">
    <property type="entry name" value="NAD(P)-binding Rossmann-fold domains"/>
    <property type="match status" value="1"/>
</dbReference>
<dbReference type="InterPro" id="IPR036291">
    <property type="entry name" value="NAD(P)-bd_dom_sf"/>
</dbReference>
<dbReference type="InterPro" id="IPR051267">
    <property type="entry name" value="STEAP_metalloreductase"/>
</dbReference>
<comment type="caution">
    <text evidence="3">The sequence shown here is derived from an EMBL/GenBank/DDBJ whole genome shotgun (WGS) entry which is preliminary data.</text>
</comment>
<feature type="domain" description="Pyrroline-5-carboxylate reductase catalytic N-terminal" evidence="2">
    <location>
        <begin position="2"/>
        <end position="91"/>
    </location>
</feature>
<dbReference type="Proteomes" id="UP000275749">
    <property type="component" value="Unassembled WGS sequence"/>
</dbReference>
<organism evidence="3 4">
    <name type="scientific">Luteococcus japonicus</name>
    <dbReference type="NCBI Taxonomy" id="33984"/>
    <lineage>
        <taxon>Bacteria</taxon>
        <taxon>Bacillati</taxon>
        <taxon>Actinomycetota</taxon>
        <taxon>Actinomycetes</taxon>
        <taxon>Propionibacteriales</taxon>
        <taxon>Propionibacteriaceae</taxon>
        <taxon>Luteococcus</taxon>
    </lineage>
</organism>
<dbReference type="PANTHER" id="PTHR14239">
    <property type="entry name" value="DUDULIN-RELATED"/>
    <property type="match status" value="1"/>
</dbReference>
<dbReference type="InterPro" id="IPR028939">
    <property type="entry name" value="P5C_Rdtase_cat_N"/>
</dbReference>
<dbReference type="Pfam" id="PF03807">
    <property type="entry name" value="F420_oxidored"/>
    <property type="match status" value="1"/>
</dbReference>
<dbReference type="GO" id="GO:0008823">
    <property type="term" value="F:cupric reductase (NADH) activity"/>
    <property type="evidence" value="ECO:0007669"/>
    <property type="project" value="TreeGrafter"/>
</dbReference>
<proteinExistence type="predicted"/>
<protein>
    <recommendedName>
        <fullName evidence="2">Pyrroline-5-carboxylate reductase catalytic N-terminal domain-containing protein</fullName>
    </recommendedName>
</protein>
<reference evidence="3 4" key="1">
    <citation type="submission" date="2018-11" db="EMBL/GenBank/DDBJ databases">
        <title>Sequencing the genomes of 1000 actinobacteria strains.</title>
        <authorList>
            <person name="Klenk H.-P."/>
        </authorList>
    </citation>
    <scope>NUCLEOTIDE SEQUENCE [LARGE SCALE GENOMIC DNA]</scope>
    <source>
        <strain evidence="3 4">DSM 10546</strain>
    </source>
</reference>
<dbReference type="RefSeq" id="WP_123574739.1">
    <property type="nucleotide sequence ID" value="NZ_RKHG01000001.1"/>
</dbReference>
<name>A0A3N1ZQQ2_9ACTN</name>
<evidence type="ECO:0000256" key="1">
    <source>
        <dbReference type="ARBA" id="ARBA00023002"/>
    </source>
</evidence>
<gene>
    <name evidence="3" type="ORF">EDD41_0326</name>
</gene>
<dbReference type="GO" id="GO:0052851">
    <property type="term" value="F:ferric-chelate reductase (NADPH) activity"/>
    <property type="evidence" value="ECO:0007669"/>
    <property type="project" value="TreeGrafter"/>
</dbReference>
<keyword evidence="1" id="KW-0560">Oxidoreductase</keyword>
<evidence type="ECO:0000313" key="3">
    <source>
        <dbReference type="EMBL" id="ROR53196.1"/>
    </source>
</evidence>
<dbReference type="PANTHER" id="PTHR14239:SF0">
    <property type="entry name" value="F420-DEPENDENT NADP REDUCTASE"/>
    <property type="match status" value="1"/>
</dbReference>
<accession>A0A3N1ZQQ2</accession>